<evidence type="ECO:0000313" key="6">
    <source>
        <dbReference type="Proteomes" id="UP000244110"/>
    </source>
</evidence>
<comment type="similarity">
    <text evidence="1">Belongs to the type-I restriction system S methylase family.</text>
</comment>
<name>A0A2T5I2Z9_9PROT</name>
<dbReference type="RefSeq" id="WP_107788028.1">
    <property type="nucleotide sequence ID" value="NZ_QAOL01000067.1"/>
</dbReference>
<protein>
    <submittedName>
        <fullName evidence="5">Type I restriction enzyme S subunit</fullName>
    </submittedName>
</protein>
<dbReference type="InterPro" id="IPR052021">
    <property type="entry name" value="Type-I_RS_S_subunit"/>
</dbReference>
<proteinExistence type="inferred from homology"/>
<feature type="domain" description="Type I restriction modification DNA specificity" evidence="4">
    <location>
        <begin position="13"/>
        <end position="124"/>
    </location>
</feature>
<dbReference type="EMBL" id="QAOL01000067">
    <property type="protein sequence ID" value="PTQ78211.1"/>
    <property type="molecule type" value="Genomic_DNA"/>
</dbReference>
<dbReference type="Pfam" id="PF01420">
    <property type="entry name" value="Methylase_S"/>
    <property type="match status" value="2"/>
</dbReference>
<dbReference type="SUPFAM" id="SSF116734">
    <property type="entry name" value="DNA methylase specificity domain"/>
    <property type="match status" value="2"/>
</dbReference>
<evidence type="ECO:0000256" key="1">
    <source>
        <dbReference type="ARBA" id="ARBA00010923"/>
    </source>
</evidence>
<comment type="caution">
    <text evidence="5">The sequence shown here is derived from an EMBL/GenBank/DDBJ whole genome shotgun (WGS) entry which is preliminary data.</text>
</comment>
<evidence type="ECO:0000259" key="4">
    <source>
        <dbReference type="Pfam" id="PF01420"/>
    </source>
</evidence>
<dbReference type="InterPro" id="IPR000055">
    <property type="entry name" value="Restrct_endonuc_typeI_TRD"/>
</dbReference>
<dbReference type="GO" id="GO:0003677">
    <property type="term" value="F:DNA binding"/>
    <property type="evidence" value="ECO:0007669"/>
    <property type="project" value="UniProtKB-KW"/>
</dbReference>
<sequence>MSTDPRRIEPKYQDIVFSYETKLGVAAMIPVGFKCCLGRRMGLLRPKDGVEPRFLIYAYLAPDFQKVIHERTYHGSTVDRIPLKEISDFPVSIPNLIEQKAIASVLSSLDDKIDLLHRQNKTLEAMAETLFRQWFAEEAKDDWNEAKLADVCSVITKGTTPTTLGHQFIEKGVNFIKVESITDSGDFIFDKFAQISEETHQFLKRSIIESGDVLCSIAGTIGRTAIVDDSILPANTNQAIAILRIDCKKCLPEFVYLFLKSTAFREIMSGKIVHAVQPNLSLGEIGNTSFLLPPENLMRKFEVTIRPIFEKKKINSHQIHTLETLRDTLLPKLMSGEVRVDYP</sequence>
<accession>A0A2T5I2Z9</accession>
<reference evidence="5 6" key="1">
    <citation type="submission" date="2018-04" db="EMBL/GenBank/DDBJ databases">
        <title>Active sludge and wastewater microbial communities from Klosterneuburg, Austria.</title>
        <authorList>
            <person name="Wagner M."/>
        </authorList>
    </citation>
    <scope>NUCLEOTIDE SEQUENCE [LARGE SCALE GENOMIC DNA]</scope>
    <source>
        <strain evidence="5 6">Nm4</strain>
    </source>
</reference>
<dbReference type="PANTHER" id="PTHR30408:SF13">
    <property type="entry name" value="TYPE I RESTRICTION ENZYME HINDI SPECIFICITY SUBUNIT"/>
    <property type="match status" value="1"/>
</dbReference>
<organism evidence="5 6">
    <name type="scientific">Nitrosomonas ureae</name>
    <dbReference type="NCBI Taxonomy" id="44577"/>
    <lineage>
        <taxon>Bacteria</taxon>
        <taxon>Pseudomonadati</taxon>
        <taxon>Pseudomonadota</taxon>
        <taxon>Betaproteobacteria</taxon>
        <taxon>Nitrosomonadales</taxon>
        <taxon>Nitrosomonadaceae</taxon>
        <taxon>Nitrosomonas</taxon>
    </lineage>
</organism>
<keyword evidence="2" id="KW-0680">Restriction system</keyword>
<dbReference type="PANTHER" id="PTHR30408">
    <property type="entry name" value="TYPE-1 RESTRICTION ENZYME ECOKI SPECIFICITY PROTEIN"/>
    <property type="match status" value="1"/>
</dbReference>
<dbReference type="Gene3D" id="3.90.220.20">
    <property type="entry name" value="DNA methylase specificity domains"/>
    <property type="match status" value="2"/>
</dbReference>
<evidence type="ECO:0000313" key="5">
    <source>
        <dbReference type="EMBL" id="PTQ78211.1"/>
    </source>
</evidence>
<dbReference type="CDD" id="cd17246">
    <property type="entry name" value="RMtype1_S_SonII-TRD2-CR2_like"/>
    <property type="match status" value="1"/>
</dbReference>
<evidence type="ECO:0000256" key="3">
    <source>
        <dbReference type="ARBA" id="ARBA00023125"/>
    </source>
</evidence>
<dbReference type="GO" id="GO:0009307">
    <property type="term" value="P:DNA restriction-modification system"/>
    <property type="evidence" value="ECO:0007669"/>
    <property type="project" value="UniProtKB-KW"/>
</dbReference>
<keyword evidence="3" id="KW-0238">DNA-binding</keyword>
<dbReference type="InterPro" id="IPR044946">
    <property type="entry name" value="Restrct_endonuc_typeI_TRD_sf"/>
</dbReference>
<evidence type="ECO:0000256" key="2">
    <source>
        <dbReference type="ARBA" id="ARBA00022747"/>
    </source>
</evidence>
<feature type="domain" description="Type I restriction modification DNA specificity" evidence="4">
    <location>
        <begin position="141"/>
        <end position="295"/>
    </location>
</feature>
<dbReference type="Proteomes" id="UP000244110">
    <property type="component" value="Unassembled WGS sequence"/>
</dbReference>
<gene>
    <name evidence="5" type="ORF">C8R28_10678</name>
</gene>
<dbReference type="AlphaFoldDB" id="A0A2T5I2Z9"/>